<reference evidence="2" key="1">
    <citation type="journal article" date="2019" name="Int. J. Syst. Evol. Microbiol.">
        <title>The Global Catalogue of Microorganisms (GCM) 10K type strain sequencing project: providing services to taxonomists for standard genome sequencing and annotation.</title>
        <authorList>
            <consortium name="The Broad Institute Genomics Platform"/>
            <consortium name="The Broad Institute Genome Sequencing Center for Infectious Disease"/>
            <person name="Wu L."/>
            <person name="Ma J."/>
        </authorList>
    </citation>
    <scope>NUCLEOTIDE SEQUENCE [LARGE SCALE GENOMIC DNA]</scope>
    <source>
        <strain evidence="2">NBRC 108723</strain>
    </source>
</reference>
<gene>
    <name evidence="1" type="ORF">GCM10007938_40220</name>
</gene>
<comment type="caution">
    <text evidence="1">The sequence shown here is derived from an EMBL/GenBank/DDBJ whole genome shotgun (WGS) entry which is preliminary data.</text>
</comment>
<protein>
    <recommendedName>
        <fullName evidence="3">Tox-PLDMTX domain-containing protein</fullName>
    </recommendedName>
</protein>
<evidence type="ECO:0008006" key="3">
    <source>
        <dbReference type="Google" id="ProtNLM"/>
    </source>
</evidence>
<sequence length="1401" mass="156537">MKFGPGPSLGSHNSDAHFVYREMEKLLLAHKHKHKLADGVKLAQKSSEYRVSSFEDIKEMAKELLPSPPTSIAALKKAVVNAGLKTEQKVRGIQHAASKLSVQEFKVHHIVNDPRMASIVRASHAEILLEIQGVPFETSSFSALIETLEKLPFKEKKAVYEKVGALLSQPSFNTESQGLSEKVGQALESVSFSSPEKNERLTAVRDKSFEFGSIQKTLEWIKGLVNDGECETEQNRKALMQAKALLSTGLIDAALEQLKGESEAPKEGAENTAPDGARHRLVYFTTQLLERTKKLERVAGRIESEISKEGLEKIVDKTVGDWSETSTKSDKKTQKKAEEFDFAINSLKKKSIPTVVSELGRSATLLRDAVDLVTTGEAKEFESAGVLVKSAASQATSTADELRFSAAEKAGKDINPFSKRSRIAKDMAIEAKKAQREEAQKQGKDETMLEAPDAREVQAFLKDNAAWKELQSADDPDFIHLASRVAKEWGLALEDRTVMPSTPEECANQEKAFLQFMSDLGQRKALRGIALALLEDKVDIATLGISKLISSLSTVLIGGITTYMKVNHVDEGVMPGNDYPYKERQQVLYKNLQQVATRLILSMLPNSAQAAIGGGATIVGRAYNAGVDVLGEGQKHKLVSLIDSAAHQAVISTFSDGVEAVVDAHTENLIEGVAGDDPVGGNDNTSIDDNDEVAKLERYPGEVKTWQYEGAEGLSITIEGTEEYYHHVSSVLDELADTEMGEKLLQVLEEKPFSIRFPEEVEHDGISVHPASIDLDNNIIYFDPLNTLSHDSESGGGDQPMLTLAHELIHRLDKENLLRDDYTQPFTAEEKSLLEAMAVGAIYKTPDGQEVDFRDPEVKKKYLKEGAPIFTVNQLRDELGIEERLEYTEGDNLAEGKLHFQHPDNANLRTEVSLYRSWKTLEKQIEETETKKDENPNWRLFNERKFGRKLKRLNDQLNVVNNQIARFKSEVPNIERLAYAKLWLAESEAGSFEENIAEQYLESVERDIESGQGVQSEQVYVYGTQVLALDDFKRETMEGLEHAYASGDRVKVYSFILSKLSSVKEKLANGEVKTLEQVQTLLAQKKILEQAEEKLLNEAYMSKLPEVRHLFGVENDNAVAPESDAVDDASERLTTLAERYQELGREVEEYSGITESQFSRNPDDPKYVEARDRLEGIVSDLSDDYWAITGKRPELPDHGEGYAGLQSLIDTAGDLMTKLRAVERLSVQLTEEVDGDISSFFQDKRSNLSIVNYRDVFASLRENYNDEIRVLEQSEETIINGVPKETLIQRANAKLLLVDQREREYFDKFRPRFSEQRASSEGEMIQEGEFVHAFACLEKAKSNGFFTVDGRPIPTSDLASMVIFVSSPKYNVDPTPITLLEYLTSQDDYSDFYLTFPREVM</sequence>
<dbReference type="RefSeq" id="WP_284194061.1">
    <property type="nucleotide sequence ID" value="NZ_BSPW01000097.1"/>
</dbReference>
<dbReference type="EMBL" id="BSPW01000097">
    <property type="protein sequence ID" value="GLT20239.1"/>
    <property type="molecule type" value="Genomic_DNA"/>
</dbReference>
<proteinExistence type="predicted"/>
<dbReference type="InterPro" id="IPR028208">
    <property type="entry name" value="Effector_pro_NleD-like"/>
</dbReference>
<evidence type="ECO:0000313" key="1">
    <source>
        <dbReference type="EMBL" id="GLT20239.1"/>
    </source>
</evidence>
<organism evidence="1 2">
    <name type="scientific">Vibrio zhanjiangensis</name>
    <dbReference type="NCBI Taxonomy" id="1046128"/>
    <lineage>
        <taxon>Bacteria</taxon>
        <taxon>Pseudomonadati</taxon>
        <taxon>Pseudomonadota</taxon>
        <taxon>Gammaproteobacteria</taxon>
        <taxon>Vibrionales</taxon>
        <taxon>Vibrionaceae</taxon>
        <taxon>Vibrio</taxon>
    </lineage>
</organism>
<accession>A0ABQ6F5I8</accession>
<evidence type="ECO:0000313" key="2">
    <source>
        <dbReference type="Proteomes" id="UP001157138"/>
    </source>
</evidence>
<name>A0ABQ6F5I8_9VIBR</name>
<dbReference type="Pfam" id="PF14891">
    <property type="entry name" value="Peptidase_M91"/>
    <property type="match status" value="1"/>
</dbReference>
<dbReference type="Proteomes" id="UP001157138">
    <property type="component" value="Unassembled WGS sequence"/>
</dbReference>
<keyword evidence="2" id="KW-1185">Reference proteome</keyword>